<dbReference type="Proteomes" id="UP000825935">
    <property type="component" value="Chromosome 23"/>
</dbReference>
<dbReference type="EMBL" id="CM035428">
    <property type="protein sequence ID" value="KAH7301041.1"/>
    <property type="molecule type" value="Genomic_DNA"/>
</dbReference>
<accession>A0A8T2RYW4</accession>
<dbReference type="AlphaFoldDB" id="A0A8T2RYW4"/>
<proteinExistence type="predicted"/>
<comment type="caution">
    <text evidence="1">The sequence shown here is derived from an EMBL/GenBank/DDBJ whole genome shotgun (WGS) entry which is preliminary data.</text>
</comment>
<name>A0A8T2RYW4_CERRI</name>
<protein>
    <submittedName>
        <fullName evidence="1">Uncharacterized protein</fullName>
    </submittedName>
</protein>
<keyword evidence="2" id="KW-1185">Reference proteome</keyword>
<gene>
    <name evidence="1" type="ORF">KP509_23G009300</name>
</gene>
<organism evidence="1 2">
    <name type="scientific">Ceratopteris richardii</name>
    <name type="common">Triangle waterfern</name>
    <dbReference type="NCBI Taxonomy" id="49495"/>
    <lineage>
        <taxon>Eukaryota</taxon>
        <taxon>Viridiplantae</taxon>
        <taxon>Streptophyta</taxon>
        <taxon>Embryophyta</taxon>
        <taxon>Tracheophyta</taxon>
        <taxon>Polypodiopsida</taxon>
        <taxon>Polypodiidae</taxon>
        <taxon>Polypodiales</taxon>
        <taxon>Pteridineae</taxon>
        <taxon>Pteridaceae</taxon>
        <taxon>Parkerioideae</taxon>
        <taxon>Ceratopteris</taxon>
    </lineage>
</organism>
<reference evidence="1 2" key="1">
    <citation type="submission" date="2021-08" db="EMBL/GenBank/DDBJ databases">
        <title>WGS assembly of Ceratopteris richardii.</title>
        <authorList>
            <person name="Marchant D.B."/>
            <person name="Chen G."/>
            <person name="Jenkins J."/>
            <person name="Shu S."/>
            <person name="Leebens-Mack J."/>
            <person name="Grimwood J."/>
            <person name="Schmutz J."/>
            <person name="Soltis P."/>
            <person name="Soltis D."/>
            <person name="Chen Z.-H."/>
        </authorList>
    </citation>
    <scope>NUCLEOTIDE SEQUENCE [LARGE SCALE GENOMIC DNA]</scope>
    <source>
        <strain evidence="1">Whitten #5841</strain>
        <tissue evidence="1">Leaf</tissue>
    </source>
</reference>
<evidence type="ECO:0000313" key="1">
    <source>
        <dbReference type="EMBL" id="KAH7301041.1"/>
    </source>
</evidence>
<evidence type="ECO:0000313" key="2">
    <source>
        <dbReference type="Proteomes" id="UP000825935"/>
    </source>
</evidence>
<sequence>MRHTRLPSLQASVVSMDLTAIPACSETWPHDQNVHSDGEHCKRIAPGAKGRISSSPDQEPIAEQPFKRLRCITTSQKYGDATAEDDEGKSADLGCMTPDGQYIPQETYFICPPAPKKIRRHLRRRRMGGVHVKRMILFHQVALKRLRSLN</sequence>